<proteinExistence type="inferred from homology"/>
<evidence type="ECO:0000259" key="6">
    <source>
        <dbReference type="Pfam" id="PF00487"/>
    </source>
</evidence>
<dbReference type="Pfam" id="PF00487">
    <property type="entry name" value="FA_desaturase"/>
    <property type="match status" value="1"/>
</dbReference>
<comment type="caution">
    <text evidence="7">The sequence shown here is derived from an EMBL/GenBank/DDBJ whole genome shotgun (WGS) entry which is preliminary data.</text>
</comment>
<dbReference type="Proteomes" id="UP000436088">
    <property type="component" value="Unassembled WGS sequence"/>
</dbReference>
<feature type="domain" description="Fatty acid desaturase" evidence="6">
    <location>
        <begin position="51"/>
        <end position="153"/>
    </location>
</feature>
<accession>A0A6A3B831</accession>
<comment type="similarity">
    <text evidence="2">Belongs to the fatty acid desaturase type 1 family.</text>
</comment>
<dbReference type="GO" id="GO:0006629">
    <property type="term" value="P:lipid metabolic process"/>
    <property type="evidence" value="ECO:0007669"/>
    <property type="project" value="UniProtKB-KW"/>
</dbReference>
<dbReference type="AlphaFoldDB" id="A0A6A3B831"/>
<organism evidence="7 8">
    <name type="scientific">Hibiscus syriacus</name>
    <name type="common">Rose of Sharon</name>
    <dbReference type="NCBI Taxonomy" id="106335"/>
    <lineage>
        <taxon>Eukaryota</taxon>
        <taxon>Viridiplantae</taxon>
        <taxon>Streptophyta</taxon>
        <taxon>Embryophyta</taxon>
        <taxon>Tracheophyta</taxon>
        <taxon>Spermatophyta</taxon>
        <taxon>Magnoliopsida</taxon>
        <taxon>eudicotyledons</taxon>
        <taxon>Gunneridae</taxon>
        <taxon>Pentapetalae</taxon>
        <taxon>rosids</taxon>
        <taxon>malvids</taxon>
        <taxon>Malvales</taxon>
        <taxon>Malvaceae</taxon>
        <taxon>Malvoideae</taxon>
        <taxon>Hibiscus</taxon>
    </lineage>
</organism>
<dbReference type="GO" id="GO:0016491">
    <property type="term" value="F:oxidoreductase activity"/>
    <property type="evidence" value="ECO:0007669"/>
    <property type="project" value="UniProtKB-KW"/>
</dbReference>
<feature type="transmembrane region" description="Helical" evidence="5">
    <location>
        <begin position="79"/>
        <end position="99"/>
    </location>
</feature>
<evidence type="ECO:0000256" key="5">
    <source>
        <dbReference type="SAM" id="Phobius"/>
    </source>
</evidence>
<comment type="subcellular location">
    <subcellularLocation>
        <location evidence="1">Membrane</location>
    </subcellularLocation>
</comment>
<reference evidence="7" key="1">
    <citation type="submission" date="2019-09" db="EMBL/GenBank/DDBJ databases">
        <title>Draft genome information of white flower Hibiscus syriacus.</title>
        <authorList>
            <person name="Kim Y.-M."/>
        </authorList>
    </citation>
    <scope>NUCLEOTIDE SEQUENCE [LARGE SCALE GENOMIC DNA]</scope>
    <source>
        <strain evidence="7">YM2019G1</strain>
    </source>
</reference>
<keyword evidence="4" id="KW-0443">Lipid metabolism</keyword>
<evidence type="ECO:0000256" key="1">
    <source>
        <dbReference type="ARBA" id="ARBA00004370"/>
    </source>
</evidence>
<protein>
    <submittedName>
        <fullName evidence="7">Omega-6 fatty acid desaturase, endoplasmic reticulum</fullName>
    </submittedName>
</protein>
<dbReference type="GO" id="GO:0016020">
    <property type="term" value="C:membrane"/>
    <property type="evidence" value="ECO:0007669"/>
    <property type="project" value="UniProtKB-SubCell"/>
</dbReference>
<name>A0A6A3B831_HIBSY</name>
<keyword evidence="5" id="KW-0472">Membrane</keyword>
<keyword evidence="8" id="KW-1185">Reference proteome</keyword>
<evidence type="ECO:0000313" key="7">
    <source>
        <dbReference type="EMBL" id="KAE8713160.1"/>
    </source>
</evidence>
<evidence type="ECO:0000256" key="4">
    <source>
        <dbReference type="ARBA" id="ARBA00023098"/>
    </source>
</evidence>
<evidence type="ECO:0000256" key="3">
    <source>
        <dbReference type="ARBA" id="ARBA00023002"/>
    </source>
</evidence>
<dbReference type="InterPro" id="IPR005804">
    <property type="entry name" value="FA_desaturase_dom"/>
</dbReference>
<gene>
    <name evidence="7" type="ORF">F3Y22_tig00110213pilonHSYRG00036</name>
</gene>
<dbReference type="PANTHER" id="PTHR32100">
    <property type="entry name" value="OMEGA-6 FATTY ACID DESATURASE, CHLOROPLASTIC"/>
    <property type="match status" value="1"/>
</dbReference>
<evidence type="ECO:0000313" key="8">
    <source>
        <dbReference type="Proteomes" id="UP000436088"/>
    </source>
</evidence>
<sequence>MVGQTLQQSTGPVVVNHHSTHPTLATLLSLQRRRPYDRNTCHYNPYGPIFSDRERLHIYISDAGVLAVAYVLYHLVLAKGLPCVICVYGVPLLVVNAFLGSFTNRRDRDYGILNKVFLNITDTHVAHHLFSTMPHYHAMAATKAIKPIPGEYYQFDGTPVYKAIWREAKECLYVEPDEGDKKKGAFWFRNQL</sequence>
<dbReference type="InterPro" id="IPR012171">
    <property type="entry name" value="Fatty_acid_desaturase"/>
</dbReference>
<dbReference type="EMBL" id="VEPZ02000879">
    <property type="protein sequence ID" value="KAE8713160.1"/>
    <property type="molecule type" value="Genomic_DNA"/>
</dbReference>
<keyword evidence="3" id="KW-0560">Oxidoreductase</keyword>
<feature type="transmembrane region" description="Helical" evidence="5">
    <location>
        <begin position="56"/>
        <end position="73"/>
    </location>
</feature>
<keyword evidence="5" id="KW-0812">Transmembrane</keyword>
<evidence type="ECO:0000256" key="2">
    <source>
        <dbReference type="ARBA" id="ARBA00009295"/>
    </source>
</evidence>
<keyword evidence="5" id="KW-1133">Transmembrane helix</keyword>